<feature type="region of interest" description="Disordered" evidence="1">
    <location>
        <begin position="51"/>
        <end position="76"/>
    </location>
</feature>
<feature type="compositionally biased region" description="Acidic residues" evidence="1">
    <location>
        <begin position="268"/>
        <end position="278"/>
    </location>
</feature>
<dbReference type="GeneID" id="14868185"/>
<dbReference type="Proteomes" id="UP000007797">
    <property type="component" value="Unassembled WGS sequence"/>
</dbReference>
<evidence type="ECO:0000256" key="1">
    <source>
        <dbReference type="SAM" id="MobiDB-lite"/>
    </source>
</evidence>
<organism evidence="2 3">
    <name type="scientific">Cavenderia fasciculata</name>
    <name type="common">Slime mold</name>
    <name type="synonym">Dictyostelium fasciculatum</name>
    <dbReference type="NCBI Taxonomy" id="261658"/>
    <lineage>
        <taxon>Eukaryota</taxon>
        <taxon>Amoebozoa</taxon>
        <taxon>Evosea</taxon>
        <taxon>Eumycetozoa</taxon>
        <taxon>Dictyostelia</taxon>
        <taxon>Acytosteliales</taxon>
        <taxon>Cavenderiaceae</taxon>
        <taxon>Cavenderia</taxon>
    </lineage>
</organism>
<dbReference type="EMBL" id="GL883024">
    <property type="protein sequence ID" value="EGG16237.1"/>
    <property type="molecule type" value="Genomic_DNA"/>
</dbReference>
<dbReference type="AlphaFoldDB" id="F4Q755"/>
<dbReference type="KEGG" id="dfa:DFA_09267"/>
<evidence type="ECO:0000313" key="2">
    <source>
        <dbReference type="EMBL" id="EGG16237.1"/>
    </source>
</evidence>
<keyword evidence="3" id="KW-1185">Reference proteome</keyword>
<dbReference type="RefSeq" id="XP_004354621.1">
    <property type="nucleotide sequence ID" value="XM_004354569.1"/>
</dbReference>
<proteinExistence type="predicted"/>
<evidence type="ECO:0000313" key="3">
    <source>
        <dbReference type="Proteomes" id="UP000007797"/>
    </source>
</evidence>
<dbReference type="SUPFAM" id="SSF48371">
    <property type="entry name" value="ARM repeat"/>
    <property type="match status" value="1"/>
</dbReference>
<reference evidence="3" key="1">
    <citation type="journal article" date="2011" name="Genome Res.">
        <title>Phylogeny-wide analysis of social amoeba genomes highlights ancient origins for complex intercellular communication.</title>
        <authorList>
            <person name="Heidel A.J."/>
            <person name="Lawal H.M."/>
            <person name="Felder M."/>
            <person name="Schilde C."/>
            <person name="Helps N.R."/>
            <person name="Tunggal B."/>
            <person name="Rivero F."/>
            <person name="John U."/>
            <person name="Schleicher M."/>
            <person name="Eichinger L."/>
            <person name="Platzer M."/>
            <person name="Noegel A.A."/>
            <person name="Schaap P."/>
            <person name="Gloeckner G."/>
        </authorList>
    </citation>
    <scope>NUCLEOTIDE SEQUENCE [LARGE SCALE GENOMIC DNA]</scope>
    <source>
        <strain evidence="3">SH3</strain>
    </source>
</reference>
<sequence length="827" mass="95955">MIIDTKVEIEALTRIITTIQQEQEQNGNVDASLEQTNALKQRVEDVFKVVHQQHQQHQQDTKNKNNKRIRANEQDTSAPPRIAKIVYTDFKSFIKPPVAAKIVYTQEEGLDHPYEDPDSDYEDDKSISYKPFRSVANALIAANCKVAKAILVVIEDGGYYLPDENSEDESLDEDDFDCWTITSHNTKYCLLRVRDWKTDTLLMDGRYRIKSHELIPNKKELDYYVEGLSKKKIFKLMANNQDNSYERYYRKPALVILEKSNVEKQKEEEEEEEEEEEVQPPQTLLTPEQAYQALVVRLHNILAIPNNDLLERDNQLLNEISKYLSGVDNVLLYAVEDILFNLLPRYQVISTNAFSPIIPKLFVNLFETPKTRLKDSQSLIAKIIEIYPLDVILLIPSKAFINEENISKSCLSIHILFDKIRQFRHAFGGWLKVDQELKLQTLITQFFYQLLPSFCPCDDESYLCSHYQTLGSILSFLRQFIFSNPDMFVPSVLESVKESLANGLETRNKIRIQLLASLYRLWESGDQFIEKPLQILLDRYWKRSDSRTVADNAMTLFRESIPLALIQYYRGNGQFGKLLSLNDLALKVYHLFECILRTITAPPEAVFVLSKASQEKVDHILQTCINMFSFCRQQGIPELSNALVRAFLACKWLSNHLVYSVPSIYVDFFHKLRTEFFNPNQQQQPLSSLPLDAQHYAMNFIYKLSDMLSPTFMFPDAKLECSECEGKRPNCLRWQSADDFIAFLRSDELTFELKANQKIRSHYTQYASKFGLDIQIIAPTGRSTVFTNKFTKTTPIIVNQKEITQVIEQFKQFLSPELHSQLILFSY</sequence>
<name>F4Q755_CACFS</name>
<protein>
    <submittedName>
        <fullName evidence="2">Uncharacterized protein</fullName>
    </submittedName>
</protein>
<dbReference type="InterPro" id="IPR016024">
    <property type="entry name" value="ARM-type_fold"/>
</dbReference>
<gene>
    <name evidence="2" type="ORF">DFA_09267</name>
</gene>
<feature type="region of interest" description="Disordered" evidence="1">
    <location>
        <begin position="262"/>
        <end position="283"/>
    </location>
</feature>
<accession>F4Q755</accession>